<dbReference type="InterPro" id="IPR032355">
    <property type="entry name" value="CUTL"/>
</dbReference>
<evidence type="ECO:0000259" key="10">
    <source>
        <dbReference type="PROSITE" id="PS51983"/>
    </source>
</evidence>
<keyword evidence="5" id="KW-0804">Transcription</keyword>
<feature type="region of interest" description="Disordered" evidence="7">
    <location>
        <begin position="490"/>
        <end position="531"/>
    </location>
</feature>
<dbReference type="CDD" id="cd11585">
    <property type="entry name" value="SATB1_N"/>
    <property type="match status" value="1"/>
</dbReference>
<keyword evidence="12" id="KW-1185">Reference proteome</keyword>
<feature type="domain" description="CUT" evidence="8">
    <location>
        <begin position="407"/>
        <end position="493"/>
    </location>
</feature>
<dbReference type="PROSITE" id="PS51982">
    <property type="entry name" value="CMP"/>
    <property type="match status" value="1"/>
</dbReference>
<evidence type="ECO:0000313" key="12">
    <source>
        <dbReference type="Proteomes" id="UP000693946"/>
    </source>
</evidence>
<feature type="domain" description="CMP" evidence="9">
    <location>
        <begin position="72"/>
        <end position="173"/>
    </location>
</feature>
<dbReference type="Pfam" id="PF02376">
    <property type="entry name" value="CUT"/>
    <property type="match status" value="2"/>
</dbReference>
<name>A0AAV6PSI7_SOLSE</name>
<dbReference type="GO" id="GO:0006338">
    <property type="term" value="P:chromatin remodeling"/>
    <property type="evidence" value="ECO:0007669"/>
    <property type="project" value="InterPro"/>
</dbReference>
<dbReference type="FunFam" id="1.10.260.40:FF:000003">
    <property type="entry name" value="DNA-binding protein SATB"/>
    <property type="match status" value="1"/>
</dbReference>
<feature type="region of interest" description="Disordered" evidence="7">
    <location>
        <begin position="184"/>
        <end position="206"/>
    </location>
</feature>
<keyword evidence="2" id="KW-0805">Transcription regulation</keyword>
<feature type="compositionally biased region" description="Polar residues" evidence="7">
    <location>
        <begin position="302"/>
        <end position="321"/>
    </location>
</feature>
<dbReference type="Pfam" id="PF16534">
    <property type="entry name" value="ULD"/>
    <property type="match status" value="1"/>
</dbReference>
<proteinExistence type="predicted"/>
<dbReference type="PANTHER" id="PTHR15116:SF14">
    <property type="entry name" value="DNA-BINDING PROTEIN SATB1"/>
    <property type="match status" value="1"/>
</dbReference>
<evidence type="ECO:0000313" key="11">
    <source>
        <dbReference type="EMBL" id="KAG7475672.1"/>
    </source>
</evidence>
<evidence type="ECO:0000256" key="1">
    <source>
        <dbReference type="ARBA" id="ARBA00004123"/>
    </source>
</evidence>
<dbReference type="GO" id="GO:0000978">
    <property type="term" value="F:RNA polymerase II cis-regulatory region sequence-specific DNA binding"/>
    <property type="evidence" value="ECO:0007669"/>
    <property type="project" value="TreeGrafter"/>
</dbReference>
<dbReference type="GO" id="GO:0000981">
    <property type="term" value="F:DNA-binding transcription factor activity, RNA polymerase II-specific"/>
    <property type="evidence" value="ECO:0007669"/>
    <property type="project" value="TreeGrafter"/>
</dbReference>
<dbReference type="Proteomes" id="UP000693946">
    <property type="component" value="Linkage Group LG9"/>
</dbReference>
<evidence type="ECO:0000256" key="3">
    <source>
        <dbReference type="ARBA" id="ARBA00023125"/>
    </source>
</evidence>
<dbReference type="InterPro" id="IPR039673">
    <property type="entry name" value="SATB1/SATB2"/>
</dbReference>
<accession>A0AAV6PSI7</accession>
<keyword evidence="3 11" id="KW-0238">DNA-binding</keyword>
<dbReference type="Pfam" id="PF16557">
    <property type="entry name" value="CUTL"/>
    <property type="match status" value="1"/>
</dbReference>
<dbReference type="FunFam" id="1.10.260.70:FF:000001">
    <property type="entry name" value="DNA-binding protein SATB"/>
    <property type="match status" value="1"/>
</dbReference>
<dbReference type="InterPro" id="IPR003350">
    <property type="entry name" value="CUT_dom"/>
</dbReference>
<keyword evidence="6" id="KW-0539">Nucleus</keyword>
<comment type="subcellular location">
    <subcellularLocation>
        <location evidence="1">Nucleus</location>
    </subcellularLocation>
</comment>
<dbReference type="PANTHER" id="PTHR15116">
    <property type="entry name" value="DNA-BINDING PROTEIN SATB FAMILY MEMBER"/>
    <property type="match status" value="1"/>
</dbReference>
<evidence type="ECO:0000256" key="7">
    <source>
        <dbReference type="SAM" id="MobiDB-lite"/>
    </source>
</evidence>
<evidence type="ECO:0000256" key="2">
    <source>
        <dbReference type="ARBA" id="ARBA00023015"/>
    </source>
</evidence>
<dbReference type="EMBL" id="JAGKHQ010000021">
    <property type="protein sequence ID" value="KAG7475672.1"/>
    <property type="molecule type" value="Genomic_DNA"/>
</dbReference>
<feature type="region of interest" description="Disordered" evidence="7">
    <location>
        <begin position="283"/>
        <end position="352"/>
    </location>
</feature>
<reference evidence="11 12" key="1">
    <citation type="journal article" date="2021" name="Sci. Rep.">
        <title>Chromosome anchoring in Senegalese sole (Solea senegalensis) reveals sex-associated markers and genome rearrangements in flatfish.</title>
        <authorList>
            <person name="Guerrero-Cozar I."/>
            <person name="Gomez-Garrido J."/>
            <person name="Berbel C."/>
            <person name="Martinez-Blanch J.F."/>
            <person name="Alioto T."/>
            <person name="Claros M.G."/>
            <person name="Gagnaire P.A."/>
            <person name="Manchado M."/>
        </authorList>
    </citation>
    <scope>NUCLEOTIDE SEQUENCE [LARGE SCALE GENOMIC DNA]</scope>
    <source>
        <strain evidence="11">Sse05_10M</strain>
    </source>
</reference>
<comment type="caution">
    <text evidence="11">The sequence shown here is derived from an EMBL/GenBank/DDBJ whole genome shotgun (WGS) entry which is preliminary data.</text>
</comment>
<evidence type="ECO:0000256" key="5">
    <source>
        <dbReference type="ARBA" id="ARBA00023163"/>
    </source>
</evidence>
<evidence type="ECO:0000259" key="8">
    <source>
        <dbReference type="PROSITE" id="PS51042"/>
    </source>
</evidence>
<dbReference type="PROSITE" id="PS51042">
    <property type="entry name" value="CUT"/>
    <property type="match status" value="1"/>
</dbReference>
<evidence type="ECO:0000256" key="4">
    <source>
        <dbReference type="ARBA" id="ARBA00023155"/>
    </source>
</evidence>
<evidence type="ECO:0000259" key="9">
    <source>
        <dbReference type="PROSITE" id="PS51982"/>
    </source>
</evidence>
<dbReference type="InterPro" id="IPR032392">
    <property type="entry name" value="ULD"/>
</dbReference>
<gene>
    <name evidence="11" type="ORF">JOB18_035495</name>
</gene>
<dbReference type="AlphaFoldDB" id="A0AAV6PSI7"/>
<dbReference type="SMART" id="SM01109">
    <property type="entry name" value="CUT"/>
    <property type="match status" value="2"/>
</dbReference>
<organism evidence="11 12">
    <name type="scientific">Solea senegalensis</name>
    <name type="common">Senegalese sole</name>
    <dbReference type="NCBI Taxonomy" id="28829"/>
    <lineage>
        <taxon>Eukaryota</taxon>
        <taxon>Metazoa</taxon>
        <taxon>Chordata</taxon>
        <taxon>Craniata</taxon>
        <taxon>Vertebrata</taxon>
        <taxon>Euteleostomi</taxon>
        <taxon>Actinopterygii</taxon>
        <taxon>Neopterygii</taxon>
        <taxon>Teleostei</taxon>
        <taxon>Neoteleostei</taxon>
        <taxon>Acanthomorphata</taxon>
        <taxon>Carangaria</taxon>
        <taxon>Pleuronectiformes</taxon>
        <taxon>Pleuronectoidei</taxon>
        <taxon>Soleidae</taxon>
        <taxon>Solea</taxon>
    </lineage>
</organism>
<dbReference type="FunFam" id="3.10.20.710:FF:000001">
    <property type="entry name" value="DNA-binding protein SATB"/>
    <property type="match status" value="1"/>
</dbReference>
<keyword evidence="4" id="KW-0371">Homeobox</keyword>
<evidence type="ECO:0000256" key="6">
    <source>
        <dbReference type="ARBA" id="ARBA00023242"/>
    </source>
</evidence>
<feature type="domain" description="CUTL" evidence="10">
    <location>
        <begin position="176"/>
        <end position="248"/>
    </location>
</feature>
<feature type="compositionally biased region" description="Basic and acidic residues" evidence="7">
    <location>
        <begin position="519"/>
        <end position="531"/>
    </location>
</feature>
<feature type="region of interest" description="Disordered" evidence="7">
    <location>
        <begin position="392"/>
        <end position="413"/>
    </location>
</feature>
<protein>
    <submittedName>
        <fullName evidence="11">DNA-binding protein SATB1-like isoform X1</fullName>
    </submittedName>
</protein>
<dbReference type="GO" id="GO:0005634">
    <property type="term" value="C:nucleus"/>
    <property type="evidence" value="ECO:0007669"/>
    <property type="project" value="UniProtKB-SubCell"/>
</dbReference>
<sequence>MMDHLSEACLGKDNSDLVNSLAEAKAPPAKLPRLEQNGSPLGRARLGSTGAKLAGVPYKPTGHLLKTCHKRGNMLPVFCVVEHYENPMDFDSKEEHAEFVLVRKDMLFNQLIEMALLSLGYSHSSAAQAKGMIQVGKWNPLPLSYVTDAPDATVADMLQDVYHVVTLKIQLHSCPKLEDLPPEQWSHSTVKRPQGVTQRHESELSGKECPLSQSMISSIVNSTYYANVSAAKCQEFGRWYKHFKKTKDMMGMRQPSQLEGYLGTCVLRESPRANALAEIDSLADLSPPSSNHTHNHNHNHLGFSQQQQPIPGSTAEQTPSSQVPPLPHAPPSHGGQTGGRQPQLPGLHHPGLVSTPISPQLVNQQLVMAQILNQQYAVNRLLAQQSLSQQYLNHPPVSRSSHNKPMEPQVASNTEVSSEIYQWVRDELKRAGISQAVFARVAFNRTQGLLSEILRKEEDPKTASQSLLVNLRAMQNFLQLPEAERDRIYQEERERSLTAASAMGSAPLISTPPSRPVQPRREDCNSVRPEDWNPRIPVGISPVKPSPLPSEWNGKTESCILNINSTIYDEIQQEMKRAKVSQALFAKVAASKSQGCICHLPSLKPVRNHQNGKKTENLSTSRAASSHNVRLFSCLYLRPSFSTIVHDDDDDGGGCERQGVGEEGGEAVVNEGLYECESGLPPYYPAGVATSTRRCQAGDRSSTAALYFPKELQRSCLNSGKARNHSRPLPALNCPISHPPPPPPPLICGDVTGRRGCICQTVHFISACRGGRYEAERLPVDVNNINWLSRTKSAM</sequence>
<dbReference type="PROSITE" id="PS51983">
    <property type="entry name" value="CUTL"/>
    <property type="match status" value="1"/>
</dbReference>